<dbReference type="PANTHER" id="PTHR42791">
    <property type="entry name" value="GNAT FAMILY ACETYLTRANSFERASE"/>
    <property type="match status" value="1"/>
</dbReference>
<dbReference type="OrthoDB" id="410198at2759"/>
<organism evidence="2 3">
    <name type="scientific">Penicillium cataractarum</name>
    <dbReference type="NCBI Taxonomy" id="2100454"/>
    <lineage>
        <taxon>Eukaryota</taxon>
        <taxon>Fungi</taxon>
        <taxon>Dikarya</taxon>
        <taxon>Ascomycota</taxon>
        <taxon>Pezizomycotina</taxon>
        <taxon>Eurotiomycetes</taxon>
        <taxon>Eurotiomycetidae</taxon>
        <taxon>Eurotiales</taxon>
        <taxon>Aspergillaceae</taxon>
        <taxon>Penicillium</taxon>
    </lineage>
</organism>
<dbReference type="InterPro" id="IPR016181">
    <property type="entry name" value="Acyl_CoA_acyltransferase"/>
</dbReference>
<dbReference type="CDD" id="cd04301">
    <property type="entry name" value="NAT_SF"/>
    <property type="match status" value="1"/>
</dbReference>
<dbReference type="GO" id="GO:0016747">
    <property type="term" value="F:acyltransferase activity, transferring groups other than amino-acyl groups"/>
    <property type="evidence" value="ECO:0007669"/>
    <property type="project" value="InterPro"/>
</dbReference>
<protein>
    <submittedName>
        <fullName evidence="2">Acyl-CoA N-acyltransferase</fullName>
    </submittedName>
</protein>
<keyword evidence="3" id="KW-1185">Reference proteome</keyword>
<evidence type="ECO:0000259" key="1">
    <source>
        <dbReference type="PROSITE" id="PS51186"/>
    </source>
</evidence>
<evidence type="ECO:0000313" key="3">
    <source>
        <dbReference type="Proteomes" id="UP001147782"/>
    </source>
</evidence>
<dbReference type="InterPro" id="IPR000182">
    <property type="entry name" value="GNAT_dom"/>
</dbReference>
<feature type="domain" description="N-acetyltransferase" evidence="1">
    <location>
        <begin position="20"/>
        <end position="201"/>
    </location>
</feature>
<dbReference type="AlphaFoldDB" id="A0A9W9VEG7"/>
<name>A0A9W9VEG7_9EURO</name>
<reference evidence="2" key="2">
    <citation type="journal article" date="2023" name="IMA Fungus">
        <title>Comparative genomic study of the Penicillium genus elucidates a diverse pangenome and 15 lateral gene transfer events.</title>
        <authorList>
            <person name="Petersen C."/>
            <person name="Sorensen T."/>
            <person name="Nielsen M.R."/>
            <person name="Sondergaard T.E."/>
            <person name="Sorensen J.L."/>
            <person name="Fitzpatrick D.A."/>
            <person name="Frisvad J.C."/>
            <person name="Nielsen K.L."/>
        </authorList>
    </citation>
    <scope>NUCLEOTIDE SEQUENCE</scope>
    <source>
        <strain evidence="2">IBT 29864</strain>
    </source>
</reference>
<proteinExistence type="predicted"/>
<dbReference type="Gene3D" id="3.40.630.30">
    <property type="match status" value="1"/>
</dbReference>
<dbReference type="Pfam" id="PF13508">
    <property type="entry name" value="Acetyltransf_7"/>
    <property type="match status" value="1"/>
</dbReference>
<sequence>MNFTILPIDYDADILRIATIELACYADSDQELEKILFPYTNTNPSAEKALAGSVSRLIHDRDDPALSFVKLVDPIASEIIAYARWQFYTTDACNPDAVKDYFGRIVQAKEGLYGRAEHAHLAGICCHPAHQHRGAASALMEWGCKRADALGLVTYLEAASTGLSLYRKFGFEPIQEIDFDLSRHDTEIGIRTTVIMKRLPVGHVDV</sequence>
<gene>
    <name evidence="2" type="ORF">N7496_005223</name>
</gene>
<dbReference type="InterPro" id="IPR052523">
    <property type="entry name" value="Trichothecene_AcTrans"/>
</dbReference>
<dbReference type="PROSITE" id="PS51186">
    <property type="entry name" value="GNAT"/>
    <property type="match status" value="1"/>
</dbReference>
<dbReference type="Proteomes" id="UP001147782">
    <property type="component" value="Unassembled WGS sequence"/>
</dbReference>
<evidence type="ECO:0000313" key="2">
    <source>
        <dbReference type="EMBL" id="KAJ5377814.1"/>
    </source>
</evidence>
<reference evidence="2" key="1">
    <citation type="submission" date="2022-11" db="EMBL/GenBank/DDBJ databases">
        <authorList>
            <person name="Petersen C."/>
        </authorList>
    </citation>
    <scope>NUCLEOTIDE SEQUENCE</scope>
    <source>
        <strain evidence="2">IBT 29864</strain>
    </source>
</reference>
<accession>A0A9W9VEG7</accession>
<dbReference type="GeneID" id="81437331"/>
<dbReference type="RefSeq" id="XP_056556677.1">
    <property type="nucleotide sequence ID" value="XM_056698152.1"/>
</dbReference>
<comment type="caution">
    <text evidence="2">The sequence shown here is derived from an EMBL/GenBank/DDBJ whole genome shotgun (WGS) entry which is preliminary data.</text>
</comment>
<dbReference type="PANTHER" id="PTHR42791:SF1">
    <property type="entry name" value="N-ACETYLTRANSFERASE DOMAIN-CONTAINING PROTEIN"/>
    <property type="match status" value="1"/>
</dbReference>
<dbReference type="SUPFAM" id="SSF55729">
    <property type="entry name" value="Acyl-CoA N-acyltransferases (Nat)"/>
    <property type="match status" value="1"/>
</dbReference>
<dbReference type="EMBL" id="JAPZBS010000004">
    <property type="protein sequence ID" value="KAJ5377814.1"/>
    <property type="molecule type" value="Genomic_DNA"/>
</dbReference>